<dbReference type="Proteomes" id="UP001217083">
    <property type="component" value="Unassembled WGS sequence"/>
</dbReference>
<sequence>METHRMGTIEIAIEKELLYGRWNIPVKGPLGTKAWSVAKSYDMVHSVFCPISKEYLHGPITVQKWCPGSTPTVFFYEIYPERS</sequence>
<dbReference type="RefSeq" id="WP_275650798.1">
    <property type="nucleotide sequence ID" value="NZ_JARFVA010000009.1"/>
</dbReference>
<reference evidence="1 2" key="1">
    <citation type="submission" date="2023-03" db="EMBL/GenBank/DDBJ databases">
        <title>Muricauda XX sp. nov. and Muricauda XXX sp. nov., two novel species isolated from Okinawa Trough.</title>
        <authorList>
            <person name="Cao W."/>
            <person name="Deng X."/>
        </authorList>
    </citation>
    <scope>NUCLEOTIDE SEQUENCE [LARGE SCALE GENOMIC DNA]</scope>
    <source>
        <strain evidence="1 2">81s02</strain>
    </source>
</reference>
<name>A0ABT5XT00_9FLAO</name>
<accession>A0ABT5XT00</accession>
<organism evidence="1 2">
    <name type="scientific">Flagellimonas okinawensis</name>
    <dbReference type="NCBI Taxonomy" id="3031324"/>
    <lineage>
        <taxon>Bacteria</taxon>
        <taxon>Pseudomonadati</taxon>
        <taxon>Bacteroidota</taxon>
        <taxon>Flavobacteriia</taxon>
        <taxon>Flavobacteriales</taxon>
        <taxon>Flavobacteriaceae</taxon>
        <taxon>Flagellimonas</taxon>
    </lineage>
</organism>
<gene>
    <name evidence="1" type="ORF">PY091_17585</name>
</gene>
<evidence type="ECO:0000313" key="2">
    <source>
        <dbReference type="Proteomes" id="UP001217083"/>
    </source>
</evidence>
<evidence type="ECO:0000313" key="1">
    <source>
        <dbReference type="EMBL" id="MDF0709028.1"/>
    </source>
</evidence>
<dbReference type="EMBL" id="JARFVA010000009">
    <property type="protein sequence ID" value="MDF0709028.1"/>
    <property type="molecule type" value="Genomic_DNA"/>
</dbReference>
<keyword evidence="2" id="KW-1185">Reference proteome</keyword>
<proteinExistence type="predicted"/>
<protein>
    <submittedName>
        <fullName evidence="1">Uncharacterized protein</fullName>
    </submittedName>
</protein>
<comment type="caution">
    <text evidence="1">The sequence shown here is derived from an EMBL/GenBank/DDBJ whole genome shotgun (WGS) entry which is preliminary data.</text>
</comment>